<dbReference type="InterPro" id="IPR001584">
    <property type="entry name" value="Integrase_cat-core"/>
</dbReference>
<dbReference type="Gene3D" id="4.10.60.10">
    <property type="entry name" value="Zinc finger, CCHC-type"/>
    <property type="match status" value="1"/>
</dbReference>
<dbReference type="GO" id="GO:0008270">
    <property type="term" value="F:zinc ion binding"/>
    <property type="evidence" value="ECO:0007669"/>
    <property type="project" value="UniProtKB-KW"/>
</dbReference>
<dbReference type="SUPFAM" id="SSF53098">
    <property type="entry name" value="Ribonuclease H-like"/>
    <property type="match status" value="1"/>
</dbReference>
<dbReference type="InterPro" id="IPR001995">
    <property type="entry name" value="Peptidase_A2_cat"/>
</dbReference>
<dbReference type="PROSITE" id="PS50994">
    <property type="entry name" value="INTEGRASE"/>
    <property type="match status" value="1"/>
</dbReference>
<dbReference type="InterPro" id="IPR041588">
    <property type="entry name" value="Integrase_H2C2"/>
</dbReference>
<keyword evidence="3" id="KW-0863">Zinc-finger</keyword>
<dbReference type="GO" id="GO:0003676">
    <property type="term" value="F:nucleic acid binding"/>
    <property type="evidence" value="ECO:0007669"/>
    <property type="project" value="InterPro"/>
</dbReference>
<dbReference type="InterPro" id="IPR036397">
    <property type="entry name" value="RNaseH_sf"/>
</dbReference>
<dbReference type="PANTHER" id="PTHR46888:SF13">
    <property type="entry name" value="RIBONUCLEASE H"/>
    <property type="match status" value="1"/>
</dbReference>
<dbReference type="InterPro" id="IPR038269">
    <property type="entry name" value="SCAN_sf"/>
</dbReference>
<dbReference type="AlphaFoldDB" id="A0AAQ4P6Y7"/>
<evidence type="ECO:0000256" key="3">
    <source>
        <dbReference type="PROSITE-ProRule" id="PRU00047"/>
    </source>
</evidence>
<dbReference type="SUPFAM" id="SSF47353">
    <property type="entry name" value="Retrovirus capsid dimerization domain-like"/>
    <property type="match status" value="1"/>
</dbReference>
<dbReference type="GeneTree" id="ENSGT01050000244855"/>
<proteinExistence type="predicted"/>
<reference evidence="8 9" key="1">
    <citation type="journal article" date="2021" name="G3 (Bethesda)">
        <title>Improved contiguity of the threespine stickleback genome using long-read sequencing.</title>
        <authorList>
            <person name="Nath S."/>
            <person name="Shaw D.E."/>
            <person name="White M.A."/>
        </authorList>
    </citation>
    <scope>NUCLEOTIDE SEQUENCE [LARGE SCALE GENOMIC DNA]</scope>
    <source>
        <strain evidence="8 9">Lake Benthic</strain>
    </source>
</reference>
<evidence type="ECO:0000259" key="7">
    <source>
        <dbReference type="PROSITE" id="PS50994"/>
    </source>
</evidence>
<dbReference type="Pfam" id="PF00665">
    <property type="entry name" value="rve"/>
    <property type="match status" value="1"/>
</dbReference>
<keyword evidence="3" id="KW-0862">Zinc</keyword>
<evidence type="ECO:0000313" key="9">
    <source>
        <dbReference type="Proteomes" id="UP000007635"/>
    </source>
</evidence>
<keyword evidence="3" id="KW-0479">Metal-binding</keyword>
<sequence length="1093" mass="122296">MNFDLQDFIVNPSFEKVDLCRKDDLLSIASHFDISVRKYSLKRDIKDKVLEQLVELKVLAVPVGEDLPGVGAGASLVGSKGTPATPSGEKFEPEVPPATLPRFEPFSPELHVSSGDARLKVRLARLQLEAQEKEMVRKADYDLQLQVRRLEIAAEKEVKLRQLDIEAMRIAAGPQSTHTSKSSHTSHNQPGFDVSKNIALVPTFRESEVDSYFNAFERIATALVWPKDMWPILLQCKLVGKAQEVVSSLSLEESLKYEMLKEAILRAYELVPEAYRQKFRNHKKTSEQTFVEFAREKGVLFDKWCAASEVKDNFESLRQLILVEDFKGTLPEKVVVFLNEQKVTSVSKAAVLADEFVLTHKHVFVSSFRSNREAPLRPMGQSIGRPPFDKSKGPPSPPRSDRECFYCHKKGHVISDCFSLKRRQQVSPGPQKPKGMGLIKGVSPPVAGMSQPEEDGPDDCFKPFMSEGLVSFTGNPEEQRPVRMLRDTGASQSIIREGILPWSSISSCRSSVVIQGVGMSYIPAPLHRINVLSHLVNGYFRVAVLPALPIKGVDFILGNDLAGGRVVPVPELVDSPDLHLGSDNMAEIHPGTFPACVATRAHTKRYGIDLSDTFLVTEPVPDAVVSEVQPADDTGSTLTSREGVELPATRDDYIAAQRADVTLVKCYSSVLSQEEAKRKQMAYFLDNGLLMRRWTRGGSEEMDWSETYQVVVPTSHRFQVLSLAHDHPWSGHLGITKTYDRVLRHFFWPGLKTDVVNYCRTCHVCQVVGKPNQVIPPAPLCPIPVMGEPFERIIVDCVGPLPKTKTGNQFLLTVMCASTRFPEAIPLRRITTPIITKALVKFFSLFGLPKVVQTDQGTNFMSKAFAQALRTLNIKHVTSSPYHPESQGALERFHQTMKSMLRKHCHESERDWDDSVPLVMFAAREAVQESLGFSPAELIFGHEVRGPLTVLKEQLVVPEQKVRSIPDYVHKLKERLQLTCSLAREALTSSQARMKRRYDQRAITHFFKPGDKVLILLPISGSALSTKFSGPYVVEKKLSDTNYVVQTPDRRRRNRVCHVNMMKRYHLREVHPGSSEAQESTTVSPVAAVSMDA</sequence>
<protein>
    <recommendedName>
        <fullName evidence="2">Gypsy retrotransposon integrase-like protein 1</fullName>
    </recommendedName>
</protein>
<name>A0AAQ4P6Y7_GASAC</name>
<feature type="domain" description="Peptidase A2" evidence="6">
    <location>
        <begin position="482"/>
        <end position="518"/>
    </location>
</feature>
<feature type="domain" description="Integrase catalytic" evidence="7">
    <location>
        <begin position="785"/>
        <end position="943"/>
    </location>
</feature>
<dbReference type="SUPFAM" id="SSF50630">
    <property type="entry name" value="Acid proteases"/>
    <property type="match status" value="1"/>
</dbReference>
<evidence type="ECO:0000313" key="8">
    <source>
        <dbReference type="Ensembl" id="ENSGACP00000034719.1"/>
    </source>
</evidence>
<dbReference type="PROSITE" id="PS50175">
    <property type="entry name" value="ASP_PROT_RETROV"/>
    <property type="match status" value="1"/>
</dbReference>
<feature type="domain" description="CCHC-type" evidence="5">
    <location>
        <begin position="404"/>
        <end position="417"/>
    </location>
</feature>
<reference evidence="8" key="3">
    <citation type="submission" date="2025-09" db="UniProtKB">
        <authorList>
            <consortium name="Ensembl"/>
        </authorList>
    </citation>
    <scope>IDENTIFICATION</scope>
</reference>
<feature type="region of interest" description="Disordered" evidence="4">
    <location>
        <begin position="1071"/>
        <end position="1093"/>
    </location>
</feature>
<dbReference type="Gene3D" id="1.10.340.70">
    <property type="match status" value="1"/>
</dbReference>
<dbReference type="Gene3D" id="3.30.420.10">
    <property type="entry name" value="Ribonuclease H-like superfamily/Ribonuclease H"/>
    <property type="match status" value="1"/>
</dbReference>
<dbReference type="Pfam" id="PF17921">
    <property type="entry name" value="Integrase_H2C2"/>
    <property type="match status" value="1"/>
</dbReference>
<dbReference type="InterPro" id="IPR054465">
    <property type="entry name" value="Integrase_p58-like_C"/>
</dbReference>
<dbReference type="PROSITE" id="PS50158">
    <property type="entry name" value="ZF_CCHC"/>
    <property type="match status" value="1"/>
</dbReference>
<dbReference type="InterPro" id="IPR012337">
    <property type="entry name" value="RNaseH-like_sf"/>
</dbReference>
<evidence type="ECO:0000259" key="6">
    <source>
        <dbReference type="PROSITE" id="PS50175"/>
    </source>
</evidence>
<dbReference type="Gene3D" id="1.10.4020.10">
    <property type="entry name" value="DNA breaking-rejoining enzymes"/>
    <property type="match status" value="1"/>
</dbReference>
<accession>A0AAQ4P6Y7</accession>
<organism evidence="8 9">
    <name type="scientific">Gasterosteus aculeatus aculeatus</name>
    <name type="common">three-spined stickleback</name>
    <dbReference type="NCBI Taxonomy" id="481459"/>
    <lineage>
        <taxon>Eukaryota</taxon>
        <taxon>Metazoa</taxon>
        <taxon>Chordata</taxon>
        <taxon>Craniata</taxon>
        <taxon>Vertebrata</taxon>
        <taxon>Euteleostomi</taxon>
        <taxon>Actinopterygii</taxon>
        <taxon>Neopterygii</taxon>
        <taxon>Teleostei</taxon>
        <taxon>Neoteleostei</taxon>
        <taxon>Acanthomorphata</taxon>
        <taxon>Eupercaria</taxon>
        <taxon>Perciformes</taxon>
        <taxon>Cottioidei</taxon>
        <taxon>Gasterosteales</taxon>
        <taxon>Gasterosteidae</taxon>
        <taxon>Gasterosteus</taxon>
    </lineage>
</organism>
<dbReference type="Pfam" id="PF02023">
    <property type="entry name" value="SCAN"/>
    <property type="match status" value="1"/>
</dbReference>
<dbReference type="InterPro" id="IPR036875">
    <property type="entry name" value="Znf_CCHC_sf"/>
</dbReference>
<evidence type="ECO:0000256" key="2">
    <source>
        <dbReference type="ARBA" id="ARBA00039658"/>
    </source>
</evidence>
<dbReference type="GO" id="GO:0004190">
    <property type="term" value="F:aspartic-type endopeptidase activity"/>
    <property type="evidence" value="ECO:0007669"/>
    <property type="project" value="InterPro"/>
</dbReference>
<evidence type="ECO:0000256" key="4">
    <source>
        <dbReference type="SAM" id="MobiDB-lite"/>
    </source>
</evidence>
<dbReference type="GO" id="GO:0006508">
    <property type="term" value="P:proteolysis"/>
    <property type="evidence" value="ECO:0007669"/>
    <property type="project" value="InterPro"/>
</dbReference>
<dbReference type="InterPro" id="IPR003309">
    <property type="entry name" value="SCAN_dom"/>
</dbReference>
<dbReference type="Ensembl" id="ENSGACT00000068483.1">
    <property type="protein sequence ID" value="ENSGACP00000034719.1"/>
    <property type="gene ID" value="ENSGACG00000029918.1"/>
</dbReference>
<dbReference type="InterPro" id="IPR001878">
    <property type="entry name" value="Znf_CCHC"/>
</dbReference>
<dbReference type="PANTHER" id="PTHR46888">
    <property type="entry name" value="ZINC KNUCKLE DOMAINCONTAINING PROTEIN-RELATED"/>
    <property type="match status" value="1"/>
</dbReference>
<evidence type="ECO:0000256" key="1">
    <source>
        <dbReference type="ARBA" id="ARBA00022801"/>
    </source>
</evidence>
<dbReference type="FunFam" id="3.30.420.10:FF:000032">
    <property type="entry name" value="Retrovirus-related Pol polyprotein from transposon 297-like Protein"/>
    <property type="match status" value="1"/>
</dbReference>
<dbReference type="InterPro" id="IPR021109">
    <property type="entry name" value="Peptidase_aspartic_dom_sf"/>
</dbReference>
<dbReference type="FunFam" id="1.10.340.70:FF:000001">
    <property type="entry name" value="Retrovirus-related Pol polyprotein from transposon gypsy-like Protein"/>
    <property type="match status" value="1"/>
</dbReference>
<evidence type="ECO:0000259" key="5">
    <source>
        <dbReference type="PROSITE" id="PS50158"/>
    </source>
</evidence>
<dbReference type="Proteomes" id="UP000007635">
    <property type="component" value="Chromosome IX"/>
</dbReference>
<dbReference type="Pfam" id="PF22938">
    <property type="entry name" value="Integrase_p58_C"/>
    <property type="match status" value="1"/>
</dbReference>
<reference evidence="8" key="2">
    <citation type="submission" date="2025-08" db="UniProtKB">
        <authorList>
            <consortium name="Ensembl"/>
        </authorList>
    </citation>
    <scope>IDENTIFICATION</scope>
</reference>
<keyword evidence="9" id="KW-1185">Reference proteome</keyword>
<keyword evidence="1" id="KW-0378">Hydrolase</keyword>
<feature type="region of interest" description="Disordered" evidence="4">
    <location>
        <begin position="375"/>
        <end position="401"/>
    </location>
</feature>
<dbReference type="SUPFAM" id="SSF57756">
    <property type="entry name" value="Retrovirus zinc finger-like domains"/>
    <property type="match status" value="1"/>
</dbReference>
<feature type="compositionally biased region" description="Polar residues" evidence="4">
    <location>
        <begin position="1075"/>
        <end position="1084"/>
    </location>
</feature>
<dbReference type="GO" id="GO:0015074">
    <property type="term" value="P:DNA integration"/>
    <property type="evidence" value="ECO:0007669"/>
    <property type="project" value="InterPro"/>
</dbReference>